<sequence length="635" mass="73312">MTSIRQAAALNQPIQVQQFDPYKVKAMLNSSSTNQEDLLPIPLNKKAIRAYERSQTLRSPSRNSNLNNALLSLRKKRKVFIMKPATYDEFVESLANSRNVTQRSIEEQEDSMFAGMDRGIFTQSTASKTQVPSTFKRSRSVLAKTPDIEKKQNEQNPYALNNPNKNIPIFNIRCKGINQDHSPIKFNEDGIILKRSIIGEPSIMQKLIDQRKLNKVDSGRTTLESQRRDSTSKIDTNSVSKRRISVNSCIIRKRIIIGKSKQGVKFAADPDQHTNYDTISELPQQKSIQHSSRNLNESSSHTMNIDENLRHLYKVLQPLDARPKDMDSIRLSTLYTDVSRNKQQTLSTRTIDRFINKTAEDWRRTQEKLNYQVMRDKTPGFDSARDKSAKVPQSPPRVSLMASTLMQLGKKMFQDRVEARHRIIERKIDWQQTLRLKKYRVPYEDSKTTDQMHSSKHLPPFDPHKTSTLIAKRINPDHSLAHADLRIPSDFLWRRPITKKDTSATIAEVLITPEEIWDQRERQMKGSRILHNVEDPDTRIKSMAQRYELFMKELKGNITKGAKSPRGVFDLEGSILGLDQGVRGVSKFKLESSINLADYLKKNIDYFKELDTKRRQLDPSTIQADEEDRFVDEYL</sequence>
<evidence type="ECO:0000313" key="3">
    <source>
        <dbReference type="Proteomes" id="UP000785679"/>
    </source>
</evidence>
<gene>
    <name evidence="2" type="ORF">FGO68_gene17565</name>
</gene>
<evidence type="ECO:0000313" key="2">
    <source>
        <dbReference type="EMBL" id="TNV81464.1"/>
    </source>
</evidence>
<organism evidence="2 3">
    <name type="scientific">Halteria grandinella</name>
    <dbReference type="NCBI Taxonomy" id="5974"/>
    <lineage>
        <taxon>Eukaryota</taxon>
        <taxon>Sar</taxon>
        <taxon>Alveolata</taxon>
        <taxon>Ciliophora</taxon>
        <taxon>Intramacronucleata</taxon>
        <taxon>Spirotrichea</taxon>
        <taxon>Stichotrichia</taxon>
        <taxon>Sporadotrichida</taxon>
        <taxon>Halteriidae</taxon>
        <taxon>Halteria</taxon>
    </lineage>
</organism>
<comment type="caution">
    <text evidence="2">The sequence shown here is derived from an EMBL/GenBank/DDBJ whole genome shotgun (WGS) entry which is preliminary data.</text>
</comment>
<dbReference type="EMBL" id="RRYP01006113">
    <property type="protein sequence ID" value="TNV81464.1"/>
    <property type="molecule type" value="Genomic_DNA"/>
</dbReference>
<reference evidence="2" key="1">
    <citation type="submission" date="2019-06" db="EMBL/GenBank/DDBJ databases">
        <authorList>
            <person name="Zheng W."/>
        </authorList>
    </citation>
    <scope>NUCLEOTIDE SEQUENCE</scope>
    <source>
        <strain evidence="2">QDHG01</strain>
    </source>
</reference>
<feature type="region of interest" description="Disordered" evidence="1">
    <location>
        <begin position="377"/>
        <end position="397"/>
    </location>
</feature>
<dbReference type="Proteomes" id="UP000785679">
    <property type="component" value="Unassembled WGS sequence"/>
</dbReference>
<feature type="compositionally biased region" description="Basic and acidic residues" evidence="1">
    <location>
        <begin position="377"/>
        <end position="389"/>
    </location>
</feature>
<keyword evidence="3" id="KW-1185">Reference proteome</keyword>
<protein>
    <submittedName>
        <fullName evidence="2">Uncharacterized protein</fullName>
    </submittedName>
</protein>
<accession>A0A8J8NVK8</accession>
<evidence type="ECO:0000256" key="1">
    <source>
        <dbReference type="SAM" id="MobiDB-lite"/>
    </source>
</evidence>
<proteinExistence type="predicted"/>
<name>A0A8J8NVK8_HALGN</name>
<dbReference type="AlphaFoldDB" id="A0A8J8NVK8"/>